<feature type="transmembrane region" description="Helical" evidence="2">
    <location>
        <begin position="200"/>
        <end position="216"/>
    </location>
</feature>
<evidence type="ECO:0000256" key="2">
    <source>
        <dbReference type="SAM" id="Phobius"/>
    </source>
</evidence>
<dbReference type="Pfam" id="PF06912">
    <property type="entry name" value="DUF1275"/>
    <property type="match status" value="1"/>
</dbReference>
<dbReference type="Proteomes" id="UP000248423">
    <property type="component" value="Unassembled WGS sequence"/>
</dbReference>
<feature type="transmembrane region" description="Helical" evidence="2">
    <location>
        <begin position="116"/>
        <end position="134"/>
    </location>
</feature>
<feature type="region of interest" description="Disordered" evidence="1">
    <location>
        <begin position="1"/>
        <end position="22"/>
    </location>
</feature>
<keyword evidence="2" id="KW-1133">Transmembrane helix</keyword>
<keyword evidence="2" id="KW-0472">Membrane</keyword>
<protein>
    <recommendedName>
        <fullName evidence="5">DUF1275 domain protein</fullName>
    </recommendedName>
</protein>
<dbReference type="STRING" id="1448318.A0A319FCI5"/>
<organism evidence="3 4">
    <name type="scientific">Aspergillus sclerotiicarbonarius (strain CBS 121057 / IBT 28362)</name>
    <dbReference type="NCBI Taxonomy" id="1448318"/>
    <lineage>
        <taxon>Eukaryota</taxon>
        <taxon>Fungi</taxon>
        <taxon>Dikarya</taxon>
        <taxon>Ascomycota</taxon>
        <taxon>Pezizomycotina</taxon>
        <taxon>Eurotiomycetes</taxon>
        <taxon>Eurotiomycetidae</taxon>
        <taxon>Eurotiales</taxon>
        <taxon>Aspergillaceae</taxon>
        <taxon>Aspergillus</taxon>
        <taxon>Aspergillus subgen. Circumdati</taxon>
    </lineage>
</organism>
<proteinExistence type="predicted"/>
<feature type="transmembrane region" description="Helical" evidence="2">
    <location>
        <begin position="88"/>
        <end position="109"/>
    </location>
</feature>
<dbReference type="PANTHER" id="PTHR37488">
    <property type="entry name" value="DUF1275 DOMAIN-CONTAINING PROTEIN"/>
    <property type="match status" value="1"/>
</dbReference>
<dbReference type="InterPro" id="IPR010699">
    <property type="entry name" value="DUF1275"/>
</dbReference>
<evidence type="ECO:0000256" key="1">
    <source>
        <dbReference type="SAM" id="MobiDB-lite"/>
    </source>
</evidence>
<dbReference type="OrthoDB" id="5223589at2759"/>
<accession>A0A319FCI5</accession>
<feature type="transmembrane region" description="Helical" evidence="2">
    <location>
        <begin position="140"/>
        <end position="160"/>
    </location>
</feature>
<gene>
    <name evidence="3" type="ORF">BO78DRAFT_399356</name>
</gene>
<sequence>MSLPPPALQSPPPSRKPYRQWGSPQDDIREDLILEAQLLLLSFAIGIQDAAAWPTYGCFASNQTGNMLFLALGGAGLATTADYNFRNLGMSLGSFIAGGLVMGQVGNLVGVRQRGWLLLSSLVQTALVFAAAAVDARTDGGSAALLTLFLLAFASGAQVAMGRALKITDITTAMATAAYVDVVIDPGILRRGNRARNRRVLFLVLLMAGCFVGAVLERVAGSCVTLIVSGCCKAVVTVVFFFNRKIETTS</sequence>
<name>A0A319FCI5_ASPSB</name>
<evidence type="ECO:0000313" key="4">
    <source>
        <dbReference type="Proteomes" id="UP000248423"/>
    </source>
</evidence>
<keyword evidence="4" id="KW-1185">Reference proteome</keyword>
<evidence type="ECO:0000313" key="3">
    <source>
        <dbReference type="EMBL" id="PYI03993.1"/>
    </source>
</evidence>
<keyword evidence="2" id="KW-0812">Transmembrane</keyword>
<reference evidence="3 4" key="1">
    <citation type="submission" date="2018-02" db="EMBL/GenBank/DDBJ databases">
        <title>The genomes of Aspergillus section Nigri reveals drivers in fungal speciation.</title>
        <authorList>
            <consortium name="DOE Joint Genome Institute"/>
            <person name="Vesth T.C."/>
            <person name="Nybo J."/>
            <person name="Theobald S."/>
            <person name="Brandl J."/>
            <person name="Frisvad J.C."/>
            <person name="Nielsen K.F."/>
            <person name="Lyhne E.K."/>
            <person name="Kogle M.E."/>
            <person name="Kuo A."/>
            <person name="Riley R."/>
            <person name="Clum A."/>
            <person name="Nolan M."/>
            <person name="Lipzen A."/>
            <person name="Salamov A."/>
            <person name="Henrissat B."/>
            <person name="Wiebenga A."/>
            <person name="De vries R.P."/>
            <person name="Grigoriev I.V."/>
            <person name="Mortensen U.H."/>
            <person name="Andersen M.R."/>
            <person name="Baker S.E."/>
        </authorList>
    </citation>
    <scope>NUCLEOTIDE SEQUENCE [LARGE SCALE GENOMIC DNA]</scope>
    <source>
        <strain evidence="3 4">CBS 121057</strain>
    </source>
</reference>
<dbReference type="AlphaFoldDB" id="A0A319FCI5"/>
<dbReference type="PANTHER" id="PTHR37488:SF2">
    <property type="entry name" value="DUF1275 DOMAIN-CONTAINING PROTEIN"/>
    <property type="match status" value="1"/>
</dbReference>
<evidence type="ECO:0008006" key="5">
    <source>
        <dbReference type="Google" id="ProtNLM"/>
    </source>
</evidence>
<dbReference type="EMBL" id="KZ826374">
    <property type="protein sequence ID" value="PYI03993.1"/>
    <property type="molecule type" value="Genomic_DNA"/>
</dbReference>
<dbReference type="VEuPathDB" id="FungiDB:BO78DRAFT_399356"/>
<feature type="transmembrane region" description="Helical" evidence="2">
    <location>
        <begin position="222"/>
        <end position="242"/>
    </location>
</feature>
<feature type="compositionally biased region" description="Pro residues" evidence="1">
    <location>
        <begin position="1"/>
        <end position="15"/>
    </location>
</feature>